<sequence length="120" mass="13812">MALRPVLKDKVDELFMRWLSDQETQHILKKNLQEVIRGEPITYALPGLHNNNNVLNSKQQSPRLRPGSPSTPPCSPALTSPRSPRRAANSRGLFSRPFNKEKNEPFFNNYIINVNHRIRV</sequence>
<protein>
    <submittedName>
        <fullName evidence="2">Uncharacterized protein</fullName>
    </submittedName>
</protein>
<reference evidence="2" key="1">
    <citation type="journal article" date="2023" name="Mol. Biol. Evol.">
        <title>Third-Generation Sequencing Reveals the Adaptive Role of the Epigenome in Three Deep-Sea Polychaetes.</title>
        <authorList>
            <person name="Perez M."/>
            <person name="Aroh O."/>
            <person name="Sun Y."/>
            <person name="Lan Y."/>
            <person name="Juniper S.K."/>
            <person name="Young C.R."/>
            <person name="Angers B."/>
            <person name="Qian P.Y."/>
        </authorList>
    </citation>
    <scope>NUCLEOTIDE SEQUENCE</scope>
    <source>
        <strain evidence="2">P08H-3</strain>
    </source>
</reference>
<keyword evidence="3" id="KW-1185">Reference proteome</keyword>
<feature type="region of interest" description="Disordered" evidence="1">
    <location>
        <begin position="47"/>
        <end position="101"/>
    </location>
</feature>
<dbReference type="EMBL" id="JAODUP010000256">
    <property type="protein sequence ID" value="KAK2154815.1"/>
    <property type="molecule type" value="Genomic_DNA"/>
</dbReference>
<comment type="caution">
    <text evidence="2">The sequence shown here is derived from an EMBL/GenBank/DDBJ whole genome shotgun (WGS) entry which is preliminary data.</text>
</comment>
<gene>
    <name evidence="2" type="ORF">LSH36_256g01026</name>
</gene>
<evidence type="ECO:0000313" key="3">
    <source>
        <dbReference type="Proteomes" id="UP001208570"/>
    </source>
</evidence>
<name>A0AAD9JMK4_9ANNE</name>
<accession>A0AAD9JMK4</accession>
<feature type="compositionally biased region" description="Polar residues" evidence="1">
    <location>
        <begin position="49"/>
        <end position="62"/>
    </location>
</feature>
<organism evidence="2 3">
    <name type="scientific">Paralvinella palmiformis</name>
    <dbReference type="NCBI Taxonomy" id="53620"/>
    <lineage>
        <taxon>Eukaryota</taxon>
        <taxon>Metazoa</taxon>
        <taxon>Spiralia</taxon>
        <taxon>Lophotrochozoa</taxon>
        <taxon>Annelida</taxon>
        <taxon>Polychaeta</taxon>
        <taxon>Sedentaria</taxon>
        <taxon>Canalipalpata</taxon>
        <taxon>Terebellida</taxon>
        <taxon>Terebelliformia</taxon>
        <taxon>Alvinellidae</taxon>
        <taxon>Paralvinella</taxon>
    </lineage>
</organism>
<proteinExistence type="predicted"/>
<dbReference type="AlphaFoldDB" id="A0AAD9JMK4"/>
<evidence type="ECO:0000313" key="2">
    <source>
        <dbReference type="EMBL" id="KAK2154815.1"/>
    </source>
</evidence>
<dbReference type="Proteomes" id="UP001208570">
    <property type="component" value="Unassembled WGS sequence"/>
</dbReference>
<feature type="compositionally biased region" description="Low complexity" evidence="1">
    <location>
        <begin position="80"/>
        <end position="91"/>
    </location>
</feature>
<evidence type="ECO:0000256" key="1">
    <source>
        <dbReference type="SAM" id="MobiDB-lite"/>
    </source>
</evidence>